<evidence type="ECO:0000313" key="2">
    <source>
        <dbReference type="EMBL" id="TNJ34222.1"/>
    </source>
</evidence>
<feature type="transmembrane region" description="Helical" evidence="1">
    <location>
        <begin position="76"/>
        <end position="93"/>
    </location>
</feature>
<dbReference type="Proteomes" id="UP000305760">
    <property type="component" value="Unassembled WGS sequence"/>
</dbReference>
<evidence type="ECO:0000313" key="3">
    <source>
        <dbReference type="Proteomes" id="UP000305760"/>
    </source>
</evidence>
<evidence type="ECO:0000256" key="1">
    <source>
        <dbReference type="SAM" id="Phobius"/>
    </source>
</evidence>
<keyword evidence="1" id="KW-0812">Transmembrane</keyword>
<dbReference type="RefSeq" id="WP_139444629.1">
    <property type="nucleotide sequence ID" value="NZ_SMDR01000001.1"/>
</dbReference>
<gene>
    <name evidence="2" type="ORF">E1B00_00050</name>
</gene>
<keyword evidence="1" id="KW-0472">Membrane</keyword>
<dbReference type="InterPro" id="IPR022134">
    <property type="entry name" value="DUF3667"/>
</dbReference>
<proteinExistence type="predicted"/>
<dbReference type="Pfam" id="PF12412">
    <property type="entry name" value="DUF3667"/>
    <property type="match status" value="1"/>
</dbReference>
<dbReference type="AlphaFoldDB" id="A0A5C4RT99"/>
<sequence length="294" mass="33236">MAEACGNCGEILRGAYCHGCGQKRLVDGDRRLGHLLGQLFAAATDLDGRFWRSLRALLFQPGRLSRDYLDGRRRHWLAPMTLFLLANVLYFLSPGTLTDFNLPLADQMSQVHSRITNPWVMQRIAERDRALQARRAALPEARRSAAPARYTMADYARDYGAQAGNVGKALIIVHIPFVAAGLALMFRRRRLYFAEHAVVATHLFTFTLFYIQLVLLPLGWLLDKIGRVDGALATGLVLATLALMGLHYERAVRRVYAPARWVSLLAPFVLITVMMLGNLYLYRTLQFLLTFWLT</sequence>
<comment type="caution">
    <text evidence="2">The sequence shown here is derived from an EMBL/GenBank/DDBJ whole genome shotgun (WGS) entry which is preliminary data.</text>
</comment>
<dbReference type="OrthoDB" id="9111327at2"/>
<keyword evidence="1" id="KW-1133">Transmembrane helix</keyword>
<accession>A0A5C4RT99</accession>
<name>A0A5C4RT99_9GAMM</name>
<protein>
    <submittedName>
        <fullName evidence="2">DUF3667 domain-containing protein</fullName>
    </submittedName>
</protein>
<organism evidence="2 3">
    <name type="scientific">Arenimonas terrae</name>
    <dbReference type="NCBI Taxonomy" id="2546226"/>
    <lineage>
        <taxon>Bacteria</taxon>
        <taxon>Pseudomonadati</taxon>
        <taxon>Pseudomonadota</taxon>
        <taxon>Gammaproteobacteria</taxon>
        <taxon>Lysobacterales</taxon>
        <taxon>Lysobacteraceae</taxon>
        <taxon>Arenimonas</taxon>
    </lineage>
</organism>
<feature type="transmembrane region" description="Helical" evidence="1">
    <location>
        <begin position="230"/>
        <end position="249"/>
    </location>
</feature>
<keyword evidence="3" id="KW-1185">Reference proteome</keyword>
<reference evidence="2 3" key="1">
    <citation type="submission" date="2019-03" db="EMBL/GenBank/DDBJ databases">
        <title>Arenimonas daejeonensis sp. nov., isolated from compost.</title>
        <authorList>
            <person name="Jeon C.O."/>
        </authorList>
    </citation>
    <scope>NUCLEOTIDE SEQUENCE [LARGE SCALE GENOMIC DNA]</scope>
    <source>
        <strain evidence="2 3">R29</strain>
    </source>
</reference>
<feature type="transmembrane region" description="Helical" evidence="1">
    <location>
        <begin position="261"/>
        <end position="282"/>
    </location>
</feature>
<feature type="transmembrane region" description="Helical" evidence="1">
    <location>
        <begin position="169"/>
        <end position="186"/>
    </location>
</feature>
<dbReference type="EMBL" id="SMDR01000001">
    <property type="protein sequence ID" value="TNJ34222.1"/>
    <property type="molecule type" value="Genomic_DNA"/>
</dbReference>
<feature type="transmembrane region" description="Helical" evidence="1">
    <location>
        <begin position="198"/>
        <end position="218"/>
    </location>
</feature>